<gene>
    <name evidence="1" type="ORF">A0I48_01265</name>
    <name evidence="2" type="ORF">A3X85_02740</name>
</gene>
<reference evidence="1" key="1">
    <citation type="submission" date="2018-07" db="EMBL/GenBank/DDBJ databases">
        <authorList>
            <consortium name="PulseNet: The National Subtyping Network for Foodborne Disease Surveillance"/>
            <person name="Tarr C.L."/>
            <person name="Trees E."/>
            <person name="Katz L.S."/>
            <person name="Carleton-Romer H.A."/>
            <person name="Stroika S."/>
            <person name="Kucerova Z."/>
            <person name="Roache K.F."/>
            <person name="Sabol A.L."/>
            <person name="Besser J."/>
            <person name="Gerner-Smidt P."/>
        </authorList>
    </citation>
    <scope>NUCLEOTIDE SEQUENCE [LARGE SCALE GENOMIC DNA]</scope>
    <source>
        <strain evidence="1">PNUSAS001689</strain>
    </source>
</reference>
<protein>
    <submittedName>
        <fullName evidence="1">Protein ninH</fullName>
    </submittedName>
</protein>
<dbReference type="Proteomes" id="UP000839686">
    <property type="component" value="Unassembled WGS sequence"/>
</dbReference>
<dbReference type="EMBL" id="AAKQMB010000002">
    <property type="protein sequence ID" value="ECU6091829.1"/>
    <property type="molecule type" value="Genomic_DNA"/>
</dbReference>
<dbReference type="SUPFAM" id="SSF46689">
    <property type="entry name" value="Homeodomain-like"/>
    <property type="match status" value="1"/>
</dbReference>
<evidence type="ECO:0000313" key="1">
    <source>
        <dbReference type="EMBL" id="ECT5520480.1"/>
    </source>
</evidence>
<evidence type="ECO:0000313" key="2">
    <source>
        <dbReference type="EMBL" id="ECU6091829.1"/>
    </source>
</evidence>
<dbReference type="InterPro" id="IPR010454">
    <property type="entry name" value="Phage_NinH"/>
</dbReference>
<dbReference type="Pfam" id="PF06322">
    <property type="entry name" value="Phage_NinH"/>
    <property type="match status" value="1"/>
</dbReference>
<accession>A0A601NKB4</accession>
<dbReference type="EMBL" id="AAKNDG010000001">
    <property type="protein sequence ID" value="ECT5520480.1"/>
    <property type="molecule type" value="Genomic_DNA"/>
</dbReference>
<reference evidence="2" key="2">
    <citation type="submission" date="2018-07" db="EMBL/GenBank/DDBJ databases">
        <authorList>
            <consortium name="NARMS: The National Antimicrobial Resistance Monitoring System"/>
        </authorList>
    </citation>
    <scope>NUCLEOTIDE SEQUENCE</scope>
    <source>
        <strain evidence="2">CVM N56563</strain>
    </source>
</reference>
<comment type="caution">
    <text evidence="1">The sequence shown here is derived from an EMBL/GenBank/DDBJ whole genome shotgun (WGS) entry which is preliminary data.</text>
</comment>
<sequence>MTFSVKTIPDMLVEAYGNQTEVARRLSCHRNTVRRYLYDKEARHHAIVNGVLMIHHGGRGVYDRNQH</sequence>
<name>A0A601NKB4_SALET</name>
<organism evidence="1">
    <name type="scientific">Salmonella enterica subsp. enterica serovar Kentucky</name>
    <dbReference type="NCBI Taxonomy" id="192955"/>
    <lineage>
        <taxon>Bacteria</taxon>
        <taxon>Pseudomonadati</taxon>
        <taxon>Pseudomonadota</taxon>
        <taxon>Gammaproteobacteria</taxon>
        <taxon>Enterobacterales</taxon>
        <taxon>Enterobacteriaceae</taxon>
        <taxon>Salmonella</taxon>
    </lineage>
</organism>
<proteinExistence type="predicted"/>
<dbReference type="AlphaFoldDB" id="A0A601NKB4"/>
<dbReference type="InterPro" id="IPR009057">
    <property type="entry name" value="Homeodomain-like_sf"/>
</dbReference>